<dbReference type="STRING" id="39966.A0A369JA49"/>
<dbReference type="GO" id="GO:0090158">
    <property type="term" value="P:endoplasmic reticulum membrane organization"/>
    <property type="evidence" value="ECO:0007669"/>
    <property type="project" value="TreeGrafter"/>
</dbReference>
<dbReference type="GO" id="GO:0051685">
    <property type="term" value="P:maintenance of ER location"/>
    <property type="evidence" value="ECO:0007669"/>
    <property type="project" value="UniProtKB-ARBA"/>
</dbReference>
<dbReference type="InParanoid" id="A0A369JA49"/>
<feature type="region of interest" description="Disordered" evidence="7">
    <location>
        <begin position="160"/>
        <end position="202"/>
    </location>
</feature>
<dbReference type="SUPFAM" id="SSF49354">
    <property type="entry name" value="PapD-like"/>
    <property type="match status" value="1"/>
</dbReference>
<feature type="domain" description="MSP" evidence="9">
    <location>
        <begin position="2"/>
        <end position="126"/>
    </location>
</feature>
<dbReference type="GO" id="GO:0061709">
    <property type="term" value="P:reticulophagy"/>
    <property type="evidence" value="ECO:0007669"/>
    <property type="project" value="UniProtKB-ARBA"/>
</dbReference>
<comment type="caution">
    <text evidence="10">The sequence shown here is derived from an EMBL/GenBank/DDBJ whole genome shotgun (WGS) entry which is preliminary data.</text>
</comment>
<keyword evidence="5 8" id="KW-0472">Membrane</keyword>
<evidence type="ECO:0000313" key="11">
    <source>
        <dbReference type="Proteomes" id="UP000076154"/>
    </source>
</evidence>
<sequence length="339" mass="37071">MSVSLNPSSALGFKRPLTQLVKRSLTITNNNTQPIAFKVKTTAPKLYCVRPNSGRVEPGESVDVSVMLQALREEPPLNAKCKDKFLIQSTLITPEKENMPLHDIWTTQEGGEEAKVHQQKLRVTYLPAEGQTLEEEDETFVNPPLNQSSLLIPGDQRYDTARQQPANGHTEPIPQFNEPPRPLTPPADFNMARESSREEPAPEIPSVNIVHVAEPPPPASPLPPTAGPASEPRSVPESIPAPVIVTESPNAELLAKYDAAQAEIERLRATIATMSAAPPVELRRRTRALSDADADSVADTDVATTVIDDSHYHPQQEGVPLQVVVIIALGVFITTYLFF</sequence>
<dbReference type="InterPro" id="IPR000535">
    <property type="entry name" value="MSP_dom"/>
</dbReference>
<keyword evidence="3 8" id="KW-0812">Transmembrane</keyword>
<feature type="compositionally biased region" description="Pro residues" evidence="7">
    <location>
        <begin position="214"/>
        <end position="226"/>
    </location>
</feature>
<keyword evidence="11" id="KW-1185">Reference proteome</keyword>
<dbReference type="GO" id="GO:0001786">
    <property type="term" value="F:phosphatidylserine binding"/>
    <property type="evidence" value="ECO:0007669"/>
    <property type="project" value="UniProtKB-ARBA"/>
</dbReference>
<accession>A0A369JA49</accession>
<gene>
    <name evidence="10" type="ORF">Hypma_000698</name>
</gene>
<dbReference type="FunCoup" id="A0A369JA49">
    <property type="interactions" value="15"/>
</dbReference>
<keyword evidence="4 8" id="KW-1133">Transmembrane helix</keyword>
<dbReference type="GO" id="GO:0033149">
    <property type="term" value="F:FFAT motif binding"/>
    <property type="evidence" value="ECO:0007669"/>
    <property type="project" value="TreeGrafter"/>
</dbReference>
<proteinExistence type="inferred from homology"/>
<evidence type="ECO:0000259" key="9">
    <source>
        <dbReference type="PROSITE" id="PS50202"/>
    </source>
</evidence>
<dbReference type="PANTHER" id="PTHR10809">
    <property type="entry name" value="VESICLE-ASSOCIATED MEMBRANE PROTEIN-ASSOCIATED PROTEIN"/>
    <property type="match status" value="1"/>
</dbReference>
<reference evidence="10" key="1">
    <citation type="submission" date="2018-04" db="EMBL/GenBank/DDBJ databases">
        <title>Whole genome sequencing of Hypsizygus marmoreus.</title>
        <authorList>
            <person name="Choi I.-G."/>
            <person name="Min B."/>
            <person name="Kim J.-G."/>
            <person name="Kim S."/>
            <person name="Oh Y.-L."/>
            <person name="Kong W.-S."/>
            <person name="Park H."/>
            <person name="Jeong J."/>
            <person name="Song E.-S."/>
        </authorList>
    </citation>
    <scope>NUCLEOTIDE SEQUENCE [LARGE SCALE GENOMIC DNA]</scope>
    <source>
        <strain evidence="10">51987-8</strain>
    </source>
</reference>
<dbReference type="EMBL" id="LUEZ02000107">
    <property type="protein sequence ID" value="RDB18090.1"/>
    <property type="molecule type" value="Genomic_DNA"/>
</dbReference>
<evidence type="ECO:0000256" key="1">
    <source>
        <dbReference type="ARBA" id="ARBA00004211"/>
    </source>
</evidence>
<dbReference type="Proteomes" id="UP000076154">
    <property type="component" value="Unassembled WGS sequence"/>
</dbReference>
<dbReference type="GO" id="GO:1902647">
    <property type="term" value="P:negative regulation of 1-phosphatidyl-1D-myo-inositol 4,5-bisphosphate biosynthetic process"/>
    <property type="evidence" value="ECO:0007669"/>
    <property type="project" value="UniProtKB-ARBA"/>
</dbReference>
<dbReference type="GO" id="GO:0160214">
    <property type="term" value="F:endoplasmic reticulum-plasma membrane adaptor activity"/>
    <property type="evidence" value="ECO:0007669"/>
    <property type="project" value="UniProtKB-ARBA"/>
</dbReference>
<dbReference type="InterPro" id="IPR013783">
    <property type="entry name" value="Ig-like_fold"/>
</dbReference>
<evidence type="ECO:0000256" key="7">
    <source>
        <dbReference type="SAM" id="MobiDB-lite"/>
    </source>
</evidence>
<evidence type="ECO:0000256" key="4">
    <source>
        <dbReference type="ARBA" id="ARBA00022989"/>
    </source>
</evidence>
<dbReference type="Pfam" id="PF00635">
    <property type="entry name" value="Motile_Sperm"/>
    <property type="match status" value="1"/>
</dbReference>
<dbReference type="FunFam" id="2.60.40.10:FF:000813">
    <property type="entry name" value="Vesicle-associated protein 1-1"/>
    <property type="match status" value="1"/>
</dbReference>
<dbReference type="PIRSF" id="PIRSF019693">
    <property type="entry name" value="VAMP-associated"/>
    <property type="match status" value="1"/>
</dbReference>
<dbReference type="GO" id="GO:0160219">
    <property type="term" value="C:cortical endoplasmic reticulum membrane"/>
    <property type="evidence" value="ECO:0007669"/>
    <property type="project" value="UniProtKB-ARBA"/>
</dbReference>
<evidence type="ECO:0000256" key="8">
    <source>
        <dbReference type="SAM" id="Phobius"/>
    </source>
</evidence>
<feature type="coiled-coil region" evidence="6">
    <location>
        <begin position="250"/>
        <end position="277"/>
    </location>
</feature>
<dbReference type="AlphaFoldDB" id="A0A369JA49"/>
<dbReference type="OrthoDB" id="264603at2759"/>
<feature type="transmembrane region" description="Helical" evidence="8">
    <location>
        <begin position="319"/>
        <end position="338"/>
    </location>
</feature>
<dbReference type="InterPro" id="IPR008962">
    <property type="entry name" value="PapD-like_sf"/>
</dbReference>
<dbReference type="PROSITE" id="PS50202">
    <property type="entry name" value="MSP"/>
    <property type="match status" value="1"/>
</dbReference>
<dbReference type="GO" id="GO:0005886">
    <property type="term" value="C:plasma membrane"/>
    <property type="evidence" value="ECO:0007669"/>
    <property type="project" value="TreeGrafter"/>
</dbReference>
<dbReference type="GO" id="GO:0140506">
    <property type="term" value="F:endoplasmic reticulum-autophagosome adaptor activity"/>
    <property type="evidence" value="ECO:0007669"/>
    <property type="project" value="UniProtKB-ARBA"/>
</dbReference>
<organism evidence="10 11">
    <name type="scientific">Hypsizygus marmoreus</name>
    <name type="common">White beech mushroom</name>
    <name type="synonym">Agaricus marmoreus</name>
    <dbReference type="NCBI Taxonomy" id="39966"/>
    <lineage>
        <taxon>Eukaryota</taxon>
        <taxon>Fungi</taxon>
        <taxon>Dikarya</taxon>
        <taxon>Basidiomycota</taxon>
        <taxon>Agaricomycotina</taxon>
        <taxon>Agaricomycetes</taxon>
        <taxon>Agaricomycetidae</taxon>
        <taxon>Agaricales</taxon>
        <taxon>Tricholomatineae</taxon>
        <taxon>Lyophyllaceae</taxon>
        <taxon>Hypsizygus</taxon>
    </lineage>
</organism>
<comment type="subcellular location">
    <subcellularLocation>
        <location evidence="1">Membrane</location>
        <topology evidence="1">Single-pass type IV membrane protein</topology>
    </subcellularLocation>
</comment>
<dbReference type="GO" id="GO:0061817">
    <property type="term" value="P:endoplasmic reticulum-plasma membrane tethering"/>
    <property type="evidence" value="ECO:0007669"/>
    <property type="project" value="UniProtKB-ARBA"/>
</dbReference>
<evidence type="ECO:0000256" key="2">
    <source>
        <dbReference type="ARBA" id="ARBA00008932"/>
    </source>
</evidence>
<name>A0A369JA49_HYPMA</name>
<dbReference type="InterPro" id="IPR016763">
    <property type="entry name" value="VAP"/>
</dbReference>
<dbReference type="PANTHER" id="PTHR10809:SF6">
    <property type="entry name" value="AT11025P-RELATED"/>
    <property type="match status" value="1"/>
</dbReference>
<dbReference type="GO" id="GO:0007009">
    <property type="term" value="P:plasma membrane organization"/>
    <property type="evidence" value="ECO:0007669"/>
    <property type="project" value="UniProtKB-ARBA"/>
</dbReference>
<dbReference type="GO" id="GO:0035091">
    <property type="term" value="F:phosphatidylinositol binding"/>
    <property type="evidence" value="ECO:0007669"/>
    <property type="project" value="UniProtKB-ARBA"/>
</dbReference>
<evidence type="ECO:0000256" key="3">
    <source>
        <dbReference type="ARBA" id="ARBA00022692"/>
    </source>
</evidence>
<feature type="region of interest" description="Disordered" evidence="7">
    <location>
        <begin position="214"/>
        <end position="235"/>
    </location>
</feature>
<keyword evidence="6" id="KW-0175">Coiled coil</keyword>
<evidence type="ECO:0000313" key="10">
    <source>
        <dbReference type="EMBL" id="RDB18090.1"/>
    </source>
</evidence>
<protein>
    <submittedName>
        <fullName evidence="10">Uncharacterized protein C17C9.12</fullName>
    </submittedName>
</protein>
<dbReference type="Gene3D" id="2.60.40.10">
    <property type="entry name" value="Immunoglobulins"/>
    <property type="match status" value="1"/>
</dbReference>
<evidence type="ECO:0000256" key="6">
    <source>
        <dbReference type="SAM" id="Coils"/>
    </source>
</evidence>
<comment type="similarity">
    <text evidence="2">Belongs to the VAMP-associated protein (VAP) (TC 9.B.17) family.</text>
</comment>
<evidence type="ECO:0000256" key="5">
    <source>
        <dbReference type="ARBA" id="ARBA00023136"/>
    </source>
</evidence>